<proteinExistence type="predicted"/>
<comment type="caution">
    <text evidence="3">The sequence shown here is derived from an EMBL/GenBank/DDBJ whole genome shotgun (WGS) entry which is preliminary data.</text>
</comment>
<feature type="non-terminal residue" evidence="3">
    <location>
        <position position="27"/>
    </location>
</feature>
<evidence type="ECO:0000313" key="2">
    <source>
        <dbReference type="EMBL" id="MEM5291629.1"/>
    </source>
</evidence>
<dbReference type="Proteomes" id="UP001494588">
    <property type="component" value="Unassembled WGS sequence"/>
</dbReference>
<evidence type="ECO:0000313" key="4">
    <source>
        <dbReference type="Proteomes" id="UP001494588"/>
    </source>
</evidence>
<evidence type="ECO:0000259" key="1">
    <source>
        <dbReference type="PROSITE" id="PS51379"/>
    </source>
</evidence>
<dbReference type="InterPro" id="IPR017896">
    <property type="entry name" value="4Fe4S_Fe-S-bd"/>
</dbReference>
<evidence type="ECO:0000313" key="3">
    <source>
        <dbReference type="EMBL" id="MEM5292128.1"/>
    </source>
</evidence>
<sequence length="27" mass="2731">MALKIIASTCTGCSACEPQCANVAICE</sequence>
<gene>
    <name evidence="2" type="ORF">V4C55_38525</name>
    <name evidence="3" type="ORF">V4C55_41205</name>
</gene>
<organism evidence="3 4">
    <name type="scientific">Paraburkholderia sabiae</name>
    <dbReference type="NCBI Taxonomy" id="273251"/>
    <lineage>
        <taxon>Bacteria</taxon>
        <taxon>Pseudomonadati</taxon>
        <taxon>Pseudomonadota</taxon>
        <taxon>Betaproteobacteria</taxon>
        <taxon>Burkholderiales</taxon>
        <taxon>Burkholderiaceae</taxon>
        <taxon>Paraburkholderia</taxon>
    </lineage>
</organism>
<feature type="domain" description="4Fe-4S ferredoxin-type" evidence="1">
    <location>
        <begin position="1"/>
        <end position="27"/>
    </location>
</feature>
<dbReference type="EMBL" id="JAZHGC010000055">
    <property type="protein sequence ID" value="MEM5291629.1"/>
    <property type="molecule type" value="Genomic_DNA"/>
</dbReference>
<keyword evidence="4" id="KW-1185">Reference proteome</keyword>
<dbReference type="EMBL" id="JAZHGC010000072">
    <property type="protein sequence ID" value="MEM5292128.1"/>
    <property type="molecule type" value="Genomic_DNA"/>
</dbReference>
<accession>A0ABU9QRQ8</accession>
<dbReference type="PROSITE" id="PS51379">
    <property type="entry name" value="4FE4S_FER_2"/>
    <property type="match status" value="1"/>
</dbReference>
<protein>
    <submittedName>
        <fullName evidence="3">Ferredoxin</fullName>
    </submittedName>
</protein>
<name>A0ABU9QRQ8_9BURK</name>
<reference evidence="3 4" key="1">
    <citation type="submission" date="2024-01" db="EMBL/GenBank/DDBJ databases">
        <title>The diversity of rhizobia nodulating Mimosa spp. in eleven states of Brazil covering several biomes is determined by host plant, location, and edaphic factors.</title>
        <authorList>
            <person name="Rouws L."/>
            <person name="Barauna A."/>
            <person name="Beukes C."/>
            <person name="De Faria S.M."/>
            <person name="Gross E."/>
            <person name="Dos Reis Junior F.B."/>
            <person name="Simon M."/>
            <person name="Maluk M."/>
            <person name="Odee D.W."/>
            <person name="Kenicer G."/>
            <person name="Young J.P.W."/>
            <person name="Reis V.M."/>
            <person name="Zilli J."/>
            <person name="James E.K."/>
        </authorList>
    </citation>
    <scope>NUCLEOTIDE SEQUENCE [LARGE SCALE GENOMIC DNA]</scope>
    <source>
        <strain evidence="3 4">JPY77</strain>
    </source>
</reference>